<proteinExistence type="predicted"/>
<evidence type="ECO:0000256" key="1">
    <source>
        <dbReference type="ARBA" id="ARBA00022741"/>
    </source>
</evidence>
<keyword evidence="1" id="KW-0547">Nucleotide-binding</keyword>
<dbReference type="GO" id="GO:0003724">
    <property type="term" value="F:RNA helicase activity"/>
    <property type="evidence" value="ECO:0007669"/>
    <property type="project" value="TreeGrafter"/>
</dbReference>
<accession>A0A2S1QT98</accession>
<dbReference type="Gene3D" id="3.40.50.300">
    <property type="entry name" value="P-loop containing nucleotide triphosphate hydrolases"/>
    <property type="match status" value="1"/>
</dbReference>
<evidence type="ECO:0000256" key="4">
    <source>
        <dbReference type="ARBA" id="ARBA00022840"/>
    </source>
</evidence>
<dbReference type="GO" id="GO:0016787">
    <property type="term" value="F:hydrolase activity"/>
    <property type="evidence" value="ECO:0007669"/>
    <property type="project" value="UniProtKB-KW"/>
</dbReference>
<keyword evidence="4" id="KW-0067">ATP-binding</keyword>
<evidence type="ECO:0000313" key="6">
    <source>
        <dbReference type="EMBL" id="AWH83603.1"/>
    </source>
</evidence>
<dbReference type="PANTHER" id="PTHR47959">
    <property type="entry name" value="ATP-DEPENDENT RNA HELICASE RHLE-RELATED"/>
    <property type="match status" value="1"/>
</dbReference>
<keyword evidence="2" id="KW-0378">Hydrolase</keyword>
<dbReference type="SUPFAM" id="SSF52540">
    <property type="entry name" value="P-loop containing nucleoside triphosphate hydrolases"/>
    <property type="match status" value="1"/>
</dbReference>
<dbReference type="OrthoDB" id="1118340at2"/>
<evidence type="ECO:0000256" key="2">
    <source>
        <dbReference type="ARBA" id="ARBA00022801"/>
    </source>
</evidence>
<evidence type="ECO:0000259" key="5">
    <source>
        <dbReference type="PROSITE" id="PS51192"/>
    </source>
</evidence>
<keyword evidence="3 6" id="KW-0347">Helicase</keyword>
<reference evidence="6 7" key="1">
    <citation type="submission" date="2018-04" db="EMBL/GenBank/DDBJ databases">
        <title>Genome sequencing of Flavobacterium sp. HYN0059.</title>
        <authorList>
            <person name="Yi H."/>
            <person name="Baek C."/>
        </authorList>
    </citation>
    <scope>NUCLEOTIDE SEQUENCE [LARGE SCALE GENOMIC DNA]</scope>
    <source>
        <strain evidence="6 7">HYN0059</strain>
    </source>
</reference>
<dbReference type="InterPro" id="IPR027417">
    <property type="entry name" value="P-loop_NTPase"/>
</dbReference>
<sequence>MKLKKINPNLSQSLEEAGLIEPTELQKETFGAIKSGADLVLAAGQEEGKTTTIVIHVIQRLEKAFQESPRALIIVQDKAKMLEVMEMFKVYGNHTDLRIYGVHDKGDIDYDKNQISLGIDVLVGTPVRLGEMFSSAGFDVNQLKMFILDDADEILKLRHDTRIARISDSIAKTQRLFFTDAITERVESLADRLMTEPLFYEFDGEEEDEGEDETE</sequence>
<dbReference type="InterPro" id="IPR014001">
    <property type="entry name" value="Helicase_ATP-bd"/>
</dbReference>
<dbReference type="EMBL" id="CP029186">
    <property type="protein sequence ID" value="AWH83603.1"/>
    <property type="molecule type" value="Genomic_DNA"/>
</dbReference>
<dbReference type="GO" id="GO:0003676">
    <property type="term" value="F:nucleic acid binding"/>
    <property type="evidence" value="ECO:0007669"/>
    <property type="project" value="InterPro"/>
</dbReference>
<dbReference type="Pfam" id="PF00270">
    <property type="entry name" value="DEAD"/>
    <property type="match status" value="1"/>
</dbReference>
<dbReference type="GO" id="GO:0005524">
    <property type="term" value="F:ATP binding"/>
    <property type="evidence" value="ECO:0007669"/>
    <property type="project" value="UniProtKB-KW"/>
</dbReference>
<dbReference type="InterPro" id="IPR011545">
    <property type="entry name" value="DEAD/DEAH_box_helicase_dom"/>
</dbReference>
<dbReference type="GO" id="GO:0005829">
    <property type="term" value="C:cytosol"/>
    <property type="evidence" value="ECO:0007669"/>
    <property type="project" value="TreeGrafter"/>
</dbReference>
<dbReference type="KEGG" id="falb:HYN59_00055"/>
<gene>
    <name evidence="6" type="ORF">HYN59_00055</name>
</gene>
<keyword evidence="7" id="KW-1185">Reference proteome</keyword>
<feature type="domain" description="Helicase ATP-binding" evidence="5">
    <location>
        <begin position="30"/>
        <end position="200"/>
    </location>
</feature>
<dbReference type="RefSeq" id="WP_108776319.1">
    <property type="nucleotide sequence ID" value="NZ_CP029186.1"/>
</dbReference>
<dbReference type="InterPro" id="IPR050079">
    <property type="entry name" value="DEAD_box_RNA_helicase"/>
</dbReference>
<dbReference type="Proteomes" id="UP000244929">
    <property type="component" value="Chromosome"/>
</dbReference>
<name>A0A2S1QT98_9FLAO</name>
<evidence type="ECO:0000313" key="7">
    <source>
        <dbReference type="Proteomes" id="UP000244929"/>
    </source>
</evidence>
<dbReference type="PANTHER" id="PTHR47959:SF13">
    <property type="entry name" value="ATP-DEPENDENT RNA HELICASE RHLE"/>
    <property type="match status" value="1"/>
</dbReference>
<dbReference type="AlphaFoldDB" id="A0A2S1QT98"/>
<dbReference type="PROSITE" id="PS51192">
    <property type="entry name" value="HELICASE_ATP_BIND_1"/>
    <property type="match status" value="1"/>
</dbReference>
<evidence type="ECO:0000256" key="3">
    <source>
        <dbReference type="ARBA" id="ARBA00022806"/>
    </source>
</evidence>
<dbReference type="SMART" id="SM00487">
    <property type="entry name" value="DEXDc"/>
    <property type="match status" value="1"/>
</dbReference>
<organism evidence="6 7">
    <name type="scientific">Flavobacterium album</name>
    <dbReference type="NCBI Taxonomy" id="2175091"/>
    <lineage>
        <taxon>Bacteria</taxon>
        <taxon>Pseudomonadati</taxon>
        <taxon>Bacteroidota</taxon>
        <taxon>Flavobacteriia</taxon>
        <taxon>Flavobacteriales</taxon>
        <taxon>Flavobacteriaceae</taxon>
        <taxon>Flavobacterium</taxon>
    </lineage>
</organism>
<protein>
    <submittedName>
        <fullName evidence="6">RNA helicase</fullName>
    </submittedName>
</protein>